<proteinExistence type="predicted"/>
<accession>A0A9D4U7U9</accession>
<comment type="caution">
    <text evidence="1">The sequence shown here is derived from an EMBL/GenBank/DDBJ whole genome shotgun (WGS) entry which is preliminary data.</text>
</comment>
<protein>
    <submittedName>
        <fullName evidence="1">Uncharacterized protein</fullName>
    </submittedName>
</protein>
<evidence type="ECO:0000313" key="2">
    <source>
        <dbReference type="Proteomes" id="UP000886520"/>
    </source>
</evidence>
<sequence>MPRTWSGEEDARMTSHLPSGKGKLFSMDIYLHRVVNNFCIFNAKVTTNWVHLWTMAKARRLQKKGAWKQAHGDRSVSPVPQYLACFPYLINCAEWIHEKMTHILKPYCIVFSSFYLYN</sequence>
<dbReference type="AlphaFoldDB" id="A0A9D4U7U9"/>
<reference evidence="1" key="1">
    <citation type="submission" date="2021-01" db="EMBL/GenBank/DDBJ databases">
        <title>Adiantum capillus-veneris genome.</title>
        <authorList>
            <person name="Fang Y."/>
            <person name="Liao Q."/>
        </authorList>
    </citation>
    <scope>NUCLEOTIDE SEQUENCE</scope>
    <source>
        <strain evidence="1">H3</strain>
        <tissue evidence="1">Leaf</tissue>
    </source>
</reference>
<dbReference type="Proteomes" id="UP000886520">
    <property type="component" value="Chromosome 22"/>
</dbReference>
<dbReference type="EMBL" id="JABFUD020000022">
    <property type="protein sequence ID" value="KAI5062613.1"/>
    <property type="molecule type" value="Genomic_DNA"/>
</dbReference>
<name>A0A9D4U7U9_ADICA</name>
<evidence type="ECO:0000313" key="1">
    <source>
        <dbReference type="EMBL" id="KAI5062613.1"/>
    </source>
</evidence>
<keyword evidence="2" id="KW-1185">Reference proteome</keyword>
<organism evidence="1 2">
    <name type="scientific">Adiantum capillus-veneris</name>
    <name type="common">Maidenhair fern</name>
    <dbReference type="NCBI Taxonomy" id="13818"/>
    <lineage>
        <taxon>Eukaryota</taxon>
        <taxon>Viridiplantae</taxon>
        <taxon>Streptophyta</taxon>
        <taxon>Embryophyta</taxon>
        <taxon>Tracheophyta</taxon>
        <taxon>Polypodiopsida</taxon>
        <taxon>Polypodiidae</taxon>
        <taxon>Polypodiales</taxon>
        <taxon>Pteridineae</taxon>
        <taxon>Pteridaceae</taxon>
        <taxon>Vittarioideae</taxon>
        <taxon>Adiantum</taxon>
    </lineage>
</organism>
<gene>
    <name evidence="1" type="ORF">GOP47_0023152</name>
</gene>